<comment type="similarity">
    <text evidence="1">Belongs to the bacterial histone-like protein family.</text>
</comment>
<protein>
    <recommendedName>
        <fullName evidence="5">Integration host factor subunit beta</fullName>
    </recommendedName>
</protein>
<dbReference type="Proteomes" id="UP000422108">
    <property type="component" value="Chromosome"/>
</dbReference>
<sequence length="61" mass="6680">MNKLELIQALKEAANLSKSEATAIVDIFFNEMTNALSNGSNCNYAVQVCTSMAIRSVLRKI</sequence>
<dbReference type="Pfam" id="PF00216">
    <property type="entry name" value="Bac_DNA_binding"/>
    <property type="match status" value="1"/>
</dbReference>
<evidence type="ECO:0008006" key="5">
    <source>
        <dbReference type="Google" id="ProtNLM"/>
    </source>
</evidence>
<dbReference type="GO" id="GO:0030527">
    <property type="term" value="F:structural constituent of chromatin"/>
    <property type="evidence" value="ECO:0007669"/>
    <property type="project" value="InterPro"/>
</dbReference>
<proteinExistence type="inferred from homology"/>
<dbReference type="AlphaFoldDB" id="A0A5K8A538"/>
<dbReference type="GO" id="GO:0003677">
    <property type="term" value="F:DNA binding"/>
    <property type="evidence" value="ECO:0007669"/>
    <property type="project" value="UniProtKB-KW"/>
</dbReference>
<dbReference type="InterPro" id="IPR000119">
    <property type="entry name" value="Hist_DNA-bd"/>
</dbReference>
<evidence type="ECO:0000313" key="4">
    <source>
        <dbReference type="Proteomes" id="UP000422108"/>
    </source>
</evidence>
<dbReference type="Gene3D" id="4.10.520.10">
    <property type="entry name" value="IHF-like DNA-binding proteins"/>
    <property type="match status" value="1"/>
</dbReference>
<evidence type="ECO:0000256" key="2">
    <source>
        <dbReference type="ARBA" id="ARBA00023125"/>
    </source>
</evidence>
<evidence type="ECO:0000313" key="3">
    <source>
        <dbReference type="EMBL" id="BBO87546.1"/>
    </source>
</evidence>
<dbReference type="InterPro" id="IPR010992">
    <property type="entry name" value="IHF-like_DNA-bd_dom_sf"/>
</dbReference>
<evidence type="ECO:0000256" key="1">
    <source>
        <dbReference type="ARBA" id="ARBA00010529"/>
    </source>
</evidence>
<name>A0A5K8A538_9BACT</name>
<dbReference type="SUPFAM" id="SSF47729">
    <property type="entry name" value="IHF-like DNA-binding proteins"/>
    <property type="match status" value="1"/>
</dbReference>
<reference evidence="3 4" key="1">
    <citation type="submission" date="2019-11" db="EMBL/GenBank/DDBJ databases">
        <title>Comparative genomics of hydrocarbon-degrading Desulfosarcina strains.</title>
        <authorList>
            <person name="Watanabe M."/>
            <person name="Kojima H."/>
            <person name="Fukui M."/>
        </authorList>
    </citation>
    <scope>NUCLEOTIDE SEQUENCE [LARGE SCALE GENOMIC DNA]</scope>
    <source>
        <strain evidence="4">oXyS1</strain>
    </source>
</reference>
<accession>A0A5K8A538</accession>
<keyword evidence="2" id="KW-0238">DNA-binding</keyword>
<dbReference type="RefSeq" id="WP_155308993.1">
    <property type="nucleotide sequence ID" value="NZ_AP021879.1"/>
</dbReference>
<keyword evidence="4" id="KW-1185">Reference proteome</keyword>
<dbReference type="EMBL" id="AP021879">
    <property type="protein sequence ID" value="BBO87546.1"/>
    <property type="molecule type" value="Genomic_DNA"/>
</dbReference>
<gene>
    <name evidence="3" type="ORF">DSCOOX_07260</name>
</gene>
<organism evidence="3 4">
    <name type="scientific">Desulfosarcina ovata subsp. ovata</name>
    <dbReference type="NCBI Taxonomy" id="2752305"/>
    <lineage>
        <taxon>Bacteria</taxon>
        <taxon>Pseudomonadati</taxon>
        <taxon>Thermodesulfobacteriota</taxon>
        <taxon>Desulfobacteria</taxon>
        <taxon>Desulfobacterales</taxon>
        <taxon>Desulfosarcinaceae</taxon>
        <taxon>Desulfosarcina</taxon>
    </lineage>
</organism>